<dbReference type="EMBL" id="CAMPGE010002039">
    <property type="protein sequence ID" value="CAI2360844.1"/>
    <property type="molecule type" value="Genomic_DNA"/>
</dbReference>
<comment type="caution">
    <text evidence="3">The sequence shown here is derived from an EMBL/GenBank/DDBJ whole genome shotgun (WGS) entry which is preliminary data.</text>
</comment>
<keyword evidence="4" id="KW-1185">Reference proteome</keyword>
<feature type="coiled-coil region" evidence="1">
    <location>
        <begin position="378"/>
        <end position="405"/>
    </location>
</feature>
<protein>
    <submittedName>
        <fullName evidence="3">Uncharacterized protein</fullName>
    </submittedName>
</protein>
<evidence type="ECO:0000313" key="4">
    <source>
        <dbReference type="Proteomes" id="UP001295684"/>
    </source>
</evidence>
<feature type="region of interest" description="Disordered" evidence="2">
    <location>
        <begin position="267"/>
        <end position="287"/>
    </location>
</feature>
<keyword evidence="1" id="KW-0175">Coiled coil</keyword>
<reference evidence="3" key="1">
    <citation type="submission" date="2023-07" db="EMBL/GenBank/DDBJ databases">
        <authorList>
            <consortium name="AG Swart"/>
            <person name="Singh M."/>
            <person name="Singh A."/>
            <person name="Seah K."/>
            <person name="Emmerich C."/>
        </authorList>
    </citation>
    <scope>NUCLEOTIDE SEQUENCE</scope>
    <source>
        <strain evidence="3">DP1</strain>
    </source>
</reference>
<organism evidence="3 4">
    <name type="scientific">Euplotes crassus</name>
    <dbReference type="NCBI Taxonomy" id="5936"/>
    <lineage>
        <taxon>Eukaryota</taxon>
        <taxon>Sar</taxon>
        <taxon>Alveolata</taxon>
        <taxon>Ciliophora</taxon>
        <taxon>Intramacronucleata</taxon>
        <taxon>Spirotrichea</taxon>
        <taxon>Hypotrichia</taxon>
        <taxon>Euplotida</taxon>
        <taxon>Euplotidae</taxon>
        <taxon>Moneuplotes</taxon>
    </lineage>
</organism>
<sequence>MEFNEEYVLLLEPSSVVFDIKVVSHNDKCRILERSKLKLIEQESQEIAQQARKEKQKRILQGTWEEKKINWEPSNKIAQYNMQMANRFGGYGANQFYGSPQGLMAHYHGSPMIVIRKATKMPDKIDTERIENNKLQIMTPDFEDFASQILHASTRKELNQTMKVLALLKGFKMVIPYGKVETRITYSCHRTGLRRGAQYSKKTNCPFQVIYNKVDRKPNYFLAKYRCNHNHPLDELEMFAGEIVQKKINKVVNELKQHKLKNLINTGEGSEVGTKESDSTSGVSPESLDALCPPARPSYNSKEVQIDALCQSKVYCHIEQGDIVDPIKEGKQSKASICEVLLSSLEYNPIDRTDLKPRRLILETSKILEKDLIYDYFNHDVNREKLNQEEEIKDEEEDVYESKAQILSIENIKTRTKETQYRYDKLTRISEKISPYRIYEVPSDWKEDTDGSPCEVLEELLPTFQFGVESDNEEQESDNQQADKVIKEEIQLEKNEKCYQLEIESDTESEGDNKDAKKDILDQSSQSSEDSQNSNDIQTIAAKRKADSMDISEEVETEIDNDIEGREIIGEASQPQNQNLKKLGQFAPTEAVYSGIKRKSPQKEYYYSSDGGTLYVNDYLQKHKSKAGGVKRVKIQAHEHTCDISGDESE</sequence>
<accession>A0AAD1U862</accession>
<evidence type="ECO:0000256" key="2">
    <source>
        <dbReference type="SAM" id="MobiDB-lite"/>
    </source>
</evidence>
<evidence type="ECO:0000256" key="1">
    <source>
        <dbReference type="SAM" id="Coils"/>
    </source>
</evidence>
<gene>
    <name evidence="3" type="ORF">ECRASSUSDP1_LOCUS2151</name>
</gene>
<name>A0AAD1U862_EUPCR</name>
<proteinExistence type="predicted"/>
<dbReference type="AlphaFoldDB" id="A0AAD1U862"/>
<dbReference type="Proteomes" id="UP001295684">
    <property type="component" value="Unassembled WGS sequence"/>
</dbReference>
<evidence type="ECO:0000313" key="3">
    <source>
        <dbReference type="EMBL" id="CAI2360844.1"/>
    </source>
</evidence>